<keyword evidence="2" id="KW-1133">Transmembrane helix</keyword>
<dbReference type="Proteomes" id="UP001499930">
    <property type="component" value="Unassembled WGS sequence"/>
</dbReference>
<evidence type="ECO:0008006" key="5">
    <source>
        <dbReference type="Google" id="ProtNLM"/>
    </source>
</evidence>
<reference evidence="3 4" key="1">
    <citation type="journal article" date="2019" name="Int. J. Syst. Evol. Microbiol.">
        <title>The Global Catalogue of Microorganisms (GCM) 10K type strain sequencing project: providing services to taxonomists for standard genome sequencing and annotation.</title>
        <authorList>
            <consortium name="The Broad Institute Genomics Platform"/>
            <consortium name="The Broad Institute Genome Sequencing Center for Infectious Disease"/>
            <person name="Wu L."/>
            <person name="Ma J."/>
        </authorList>
    </citation>
    <scope>NUCLEOTIDE SEQUENCE [LARGE SCALE GENOMIC DNA]</scope>
    <source>
        <strain evidence="3 4">JCM 3106</strain>
    </source>
</reference>
<organism evidence="3 4">
    <name type="scientific">Streptosporangium longisporum</name>
    <dbReference type="NCBI Taxonomy" id="46187"/>
    <lineage>
        <taxon>Bacteria</taxon>
        <taxon>Bacillati</taxon>
        <taxon>Actinomycetota</taxon>
        <taxon>Actinomycetes</taxon>
        <taxon>Streptosporangiales</taxon>
        <taxon>Streptosporangiaceae</taxon>
        <taxon>Streptosporangium</taxon>
    </lineage>
</organism>
<feature type="transmembrane region" description="Helical" evidence="2">
    <location>
        <begin position="133"/>
        <end position="154"/>
    </location>
</feature>
<feature type="region of interest" description="Disordered" evidence="1">
    <location>
        <begin position="157"/>
        <end position="180"/>
    </location>
</feature>
<name>A0ABN3YEW3_9ACTN</name>
<evidence type="ECO:0000256" key="1">
    <source>
        <dbReference type="SAM" id="MobiDB-lite"/>
    </source>
</evidence>
<keyword evidence="2" id="KW-0472">Membrane</keyword>
<dbReference type="RefSeq" id="WP_344901253.1">
    <property type="nucleotide sequence ID" value="NZ_BAAAWD010000015.1"/>
</dbReference>
<sequence length="307" mass="33024">MTAGEPDPRTARTPREFREHLKEWRAARPGLSLNELTRRVQRHGGALSRAVIGRVFQDAARQDTLPQRDYVERVVVAGALERCPTRPCACRPEEVEVWLAAWDALDRLPPDPGHLPPVPGLTPRDRGRPSVPVIGGAVLVVVLAVVAVLVTVAVSRSSRPPDAGTVSPAGGGGGDSALPCRAGVSEGDVIDSAPLPGDEARRVDPVLDFGHLRGSAWYRLHRGEMYYWGRGYRDRGLAGTGQGGIRLDWRRGNGPWHTCDVPVTAADGDGKARTPAVRKVIGGVPVTIRICLWASSSTYTEECTAPL</sequence>
<evidence type="ECO:0000313" key="4">
    <source>
        <dbReference type="Proteomes" id="UP001499930"/>
    </source>
</evidence>
<accession>A0ABN3YEW3</accession>
<keyword evidence="4" id="KW-1185">Reference proteome</keyword>
<evidence type="ECO:0000313" key="3">
    <source>
        <dbReference type="EMBL" id="GAA3025753.1"/>
    </source>
</evidence>
<keyword evidence="2" id="KW-0812">Transmembrane</keyword>
<gene>
    <name evidence="3" type="ORF">GCM10017559_59370</name>
</gene>
<comment type="caution">
    <text evidence="3">The sequence shown here is derived from an EMBL/GenBank/DDBJ whole genome shotgun (WGS) entry which is preliminary data.</text>
</comment>
<protein>
    <recommendedName>
        <fullName evidence="5">XRE family transcriptional regulator</fullName>
    </recommendedName>
</protein>
<evidence type="ECO:0000256" key="2">
    <source>
        <dbReference type="SAM" id="Phobius"/>
    </source>
</evidence>
<dbReference type="EMBL" id="BAAAWD010000015">
    <property type="protein sequence ID" value="GAA3025753.1"/>
    <property type="molecule type" value="Genomic_DNA"/>
</dbReference>
<proteinExistence type="predicted"/>